<gene>
    <name evidence="1" type="ORF">I6G90_07900</name>
</gene>
<proteinExistence type="predicted"/>
<dbReference type="RefSeq" id="WP_197930614.1">
    <property type="nucleotide sequence ID" value="NZ_CP065745.1"/>
</dbReference>
<dbReference type="SUPFAM" id="SSF51161">
    <property type="entry name" value="Trimeric LpxA-like enzymes"/>
    <property type="match status" value="1"/>
</dbReference>
<dbReference type="GeneID" id="60785520"/>
<dbReference type="Gene3D" id="2.160.10.10">
    <property type="entry name" value="Hexapeptide repeat proteins"/>
    <property type="match status" value="1"/>
</dbReference>
<dbReference type="Pfam" id="PF14602">
    <property type="entry name" value="Hexapep_2"/>
    <property type="match status" value="1"/>
</dbReference>
<accession>A0A7T2PIC5</accession>
<dbReference type="InterPro" id="IPR051159">
    <property type="entry name" value="Hexapeptide_acetyltransf"/>
</dbReference>
<dbReference type="Proteomes" id="UP000595101">
    <property type="component" value="Chromosome"/>
</dbReference>
<reference evidence="1 2" key="1">
    <citation type="submission" date="2020-12" db="EMBL/GenBank/DDBJ databases">
        <title>FDA dAtabase for Regulatory Grade micrObial Sequences (FDA-ARGOS): Supporting development and validation of Infectious Disease Dx tests.</title>
        <authorList>
            <person name="Sproer C."/>
            <person name="Gronow S."/>
            <person name="Severitt S."/>
            <person name="Schroder I."/>
            <person name="Tallon L."/>
            <person name="Sadzewicz L."/>
            <person name="Zhao X."/>
            <person name="Boylan J."/>
            <person name="Ott S."/>
            <person name="Bowen H."/>
            <person name="Vavikolanu K."/>
            <person name="Mehta A."/>
            <person name="Aluvathingal J."/>
            <person name="Nadendla S."/>
            <person name="Lowell S."/>
            <person name="Myers T."/>
            <person name="Yan Y."/>
            <person name="Sichtig H."/>
        </authorList>
    </citation>
    <scope>NUCLEOTIDE SEQUENCE [LARGE SCALE GENOMIC DNA]</scope>
    <source>
        <strain evidence="1 2">FDAARGOS_933</strain>
    </source>
</reference>
<name>A0A7T2PIC5_9GAMM</name>
<evidence type="ECO:0000313" key="2">
    <source>
        <dbReference type="Proteomes" id="UP000595101"/>
    </source>
</evidence>
<dbReference type="AlphaFoldDB" id="A0A7T2PIC5"/>
<evidence type="ECO:0008006" key="3">
    <source>
        <dbReference type="Google" id="ProtNLM"/>
    </source>
</evidence>
<organism evidence="1 2">
    <name type="scientific">Aeromonas allosaccharophila</name>
    <dbReference type="NCBI Taxonomy" id="656"/>
    <lineage>
        <taxon>Bacteria</taxon>
        <taxon>Pseudomonadati</taxon>
        <taxon>Pseudomonadota</taxon>
        <taxon>Gammaproteobacteria</taxon>
        <taxon>Aeromonadales</taxon>
        <taxon>Aeromonadaceae</taxon>
        <taxon>Aeromonas</taxon>
    </lineage>
</organism>
<protein>
    <recommendedName>
        <fullName evidence="3">Acetyltransferase</fullName>
    </recommendedName>
</protein>
<dbReference type="EMBL" id="CP065745">
    <property type="protein sequence ID" value="QPR56309.1"/>
    <property type="molecule type" value="Genomic_DNA"/>
</dbReference>
<dbReference type="InterPro" id="IPR001451">
    <property type="entry name" value="Hexapep"/>
</dbReference>
<dbReference type="PANTHER" id="PTHR23416">
    <property type="entry name" value="SIALIC ACID SYNTHASE-RELATED"/>
    <property type="match status" value="1"/>
</dbReference>
<sequence length="148" mass="16170">MINDDKFKNLFSKMTNFQENPYHPLVWISGSPIIGQGVFIGAFSEVNAKDADLFIGDNCDIASFVAINCADSHLRCIGISENISRKNINIENNVFIGSHSVIKGGAHIGHHSVVAAGTIVEPIYIPPYSLVIGNPMNVKEGYYLNYGK</sequence>
<evidence type="ECO:0000313" key="1">
    <source>
        <dbReference type="EMBL" id="QPR56309.1"/>
    </source>
</evidence>
<dbReference type="InterPro" id="IPR011004">
    <property type="entry name" value="Trimer_LpxA-like_sf"/>
</dbReference>
<dbReference type="KEGG" id="aall:I6G90_07900"/>